<sequence>MPQCVFRGRKGEGDTPGGYSSGIITQLQIIGQTLTAQKGPLLPDSGTLQRSMYILSVFHCCTDWGEEQGKTIHCLWDRKMNLISHTIVDHIFKAYCNEDLSKLPKWLFIPEVMFPESSLVPLERCGYTHFRVVSLVSDEKFIGSFECHISRCRKLRKWRDACCLLWEKLEIISRRTSLEKEEEEEEEEED</sequence>
<name>A0AAV7IB44_COTGL</name>
<dbReference type="Proteomes" id="UP000826195">
    <property type="component" value="Unassembled WGS sequence"/>
</dbReference>
<evidence type="ECO:0000313" key="2">
    <source>
        <dbReference type="Proteomes" id="UP000826195"/>
    </source>
</evidence>
<reference evidence="1 2" key="1">
    <citation type="journal article" date="2021" name="J. Hered.">
        <title>A chromosome-level genome assembly of the parasitoid wasp, Cotesia glomerata (Hymenoptera: Braconidae).</title>
        <authorList>
            <person name="Pinto B.J."/>
            <person name="Weis J.J."/>
            <person name="Gamble T."/>
            <person name="Ode P.J."/>
            <person name="Paul R."/>
            <person name="Zaspel J.M."/>
        </authorList>
    </citation>
    <scope>NUCLEOTIDE SEQUENCE [LARGE SCALE GENOMIC DNA]</scope>
    <source>
        <strain evidence="1">CgM1</strain>
    </source>
</reference>
<evidence type="ECO:0000313" key="1">
    <source>
        <dbReference type="EMBL" id="KAH0547425.1"/>
    </source>
</evidence>
<proteinExistence type="predicted"/>
<gene>
    <name evidence="1" type="ORF">KQX54_019280</name>
</gene>
<protein>
    <submittedName>
        <fullName evidence="1">Uncharacterized protein</fullName>
    </submittedName>
</protein>
<organism evidence="1 2">
    <name type="scientific">Cotesia glomerata</name>
    <name type="common">Lepidopteran parasitic wasp</name>
    <name type="synonym">Apanteles glomeratus</name>
    <dbReference type="NCBI Taxonomy" id="32391"/>
    <lineage>
        <taxon>Eukaryota</taxon>
        <taxon>Metazoa</taxon>
        <taxon>Ecdysozoa</taxon>
        <taxon>Arthropoda</taxon>
        <taxon>Hexapoda</taxon>
        <taxon>Insecta</taxon>
        <taxon>Pterygota</taxon>
        <taxon>Neoptera</taxon>
        <taxon>Endopterygota</taxon>
        <taxon>Hymenoptera</taxon>
        <taxon>Apocrita</taxon>
        <taxon>Ichneumonoidea</taxon>
        <taxon>Braconidae</taxon>
        <taxon>Microgastrinae</taxon>
        <taxon>Cotesia</taxon>
    </lineage>
</organism>
<comment type="caution">
    <text evidence="1">The sequence shown here is derived from an EMBL/GenBank/DDBJ whole genome shotgun (WGS) entry which is preliminary data.</text>
</comment>
<dbReference type="AlphaFoldDB" id="A0AAV7IB44"/>
<accession>A0AAV7IB44</accession>
<keyword evidence="2" id="KW-1185">Reference proteome</keyword>
<dbReference type="EMBL" id="JAHXZJ010002237">
    <property type="protein sequence ID" value="KAH0547425.1"/>
    <property type="molecule type" value="Genomic_DNA"/>
</dbReference>